<feature type="repeat" description="WD" evidence="6">
    <location>
        <begin position="88"/>
        <end position="121"/>
    </location>
</feature>
<comment type="caution">
    <text evidence="9">The sequence shown here is derived from an EMBL/GenBank/DDBJ whole genome shotgun (WGS) entry which is preliminary data.</text>
</comment>
<sequence length="944" mass="104109">MVKSYLKFEHSKTFSQICSPTSNVVYDAHALSTSTTQTSAGRAVVGANDSILSWDIKKAELLDTWRIPDDPSPIRVWDAVTATVVITFNGHKSAVTVLQFDTAGGRLVSGSRDTDVIVWDMVGEVGLYRLRGHKDQVTSAHFLQSPEAGEEGETFVVSTGKDSLVKVWDLSSQHCVETHVVQTNGECWTSAVGPDGSALLTAGNDGEIKAWTVNAAAFQQSTTAKRVNILTEQGTFYRHGRDRTTGIHFHPKRDLLAFHGSEKSIEIFRIRSDAEVRKALARKKKRKREKAAAEEAAAQDEMALDNDQPDPETIPTITDFIVTYVTVRTSGKVRSMDWAGGKSGKSISMLISTSNNQLELFEVTLPPPDQKSKKAEQPEYSRTQAVDTPGHRTDIRCLALSSDDRMLASASNGSLKIWNTRTQSCLRTLECGYALCAAFLPGDKIVVIGTREGTLELFDIASSVLLDTVAAHEKELWSMQVSYDGKALVTASADKSAKFWDFKVVHEAVLGTERTTPKLTLVHTRTLKVADDILAVRLSPDSRLIAVSTLDNTIKVFFMDSLKLYLTLYGHKLPVLSISISYDSKLLVSSSADKNVRVWGLDFGDCHKTFFAHNDSILSVAFVPTNEDQNGHHFFSVSKDRSIKYYDADKFEQIQVLNGHHGEIWALAIATDGSFIATASHDKSIRVWSQTDEQIFLEEEREKELEDLYESQLLTNLESDERNAAQNEDGTPADAVLDPSKQTAQTLMAGEKITEALTLGMEDLEITSAHSALQSTNPNTQLAPPQRNPILTIAHNNVSASAYVLSVFEKIPAASLQDALLVLSFTQLPALFTFLGLWAEEGRNVPLICRVLVFMLKVHQRQIVSQGNLRADLEALKVKLRKLLEGRRKEAGWNLAGLRVLGRRVAEAEEDKGWIDDIDEEGAPESKKTTTTTKGVKRGFVSVA</sequence>
<dbReference type="InterPro" id="IPR036322">
    <property type="entry name" value="WD40_repeat_dom_sf"/>
</dbReference>
<evidence type="ECO:0000256" key="5">
    <source>
        <dbReference type="ARBA" id="ARBA00038229"/>
    </source>
</evidence>
<feature type="repeat" description="WD" evidence="6">
    <location>
        <begin position="469"/>
        <end position="503"/>
    </location>
</feature>
<feature type="repeat" description="WD" evidence="6">
    <location>
        <begin position="657"/>
        <end position="689"/>
    </location>
</feature>
<feature type="repeat" description="WD" evidence="6">
    <location>
        <begin position="194"/>
        <end position="221"/>
    </location>
</feature>
<organism evidence="9 10">
    <name type="scientific">Cyphellophora attinorum</name>
    <dbReference type="NCBI Taxonomy" id="1664694"/>
    <lineage>
        <taxon>Eukaryota</taxon>
        <taxon>Fungi</taxon>
        <taxon>Dikarya</taxon>
        <taxon>Ascomycota</taxon>
        <taxon>Pezizomycotina</taxon>
        <taxon>Eurotiomycetes</taxon>
        <taxon>Chaetothyriomycetidae</taxon>
        <taxon>Chaetothyriales</taxon>
        <taxon>Cyphellophoraceae</taxon>
        <taxon>Cyphellophora</taxon>
    </lineage>
</organism>
<feature type="region of interest" description="Disordered" evidence="7">
    <location>
        <begin position="919"/>
        <end position="944"/>
    </location>
</feature>
<evidence type="ECO:0000313" key="9">
    <source>
        <dbReference type="EMBL" id="KPI45004.1"/>
    </source>
</evidence>
<dbReference type="RefSeq" id="XP_018004967.1">
    <property type="nucleotide sequence ID" value="XM_018142714.1"/>
</dbReference>
<dbReference type="Proteomes" id="UP000038010">
    <property type="component" value="Unassembled WGS sequence"/>
</dbReference>
<evidence type="ECO:0000313" key="10">
    <source>
        <dbReference type="Proteomes" id="UP000038010"/>
    </source>
</evidence>
<dbReference type="GO" id="GO:0030515">
    <property type="term" value="F:snoRNA binding"/>
    <property type="evidence" value="ECO:0007669"/>
    <property type="project" value="TreeGrafter"/>
</dbReference>
<dbReference type="FunFam" id="2.130.10.10:FF:000157">
    <property type="entry name" value="WD repeat domain 3"/>
    <property type="match status" value="1"/>
</dbReference>
<protein>
    <submittedName>
        <fullName evidence="9">Putative WD repeat-containing protein</fullName>
    </submittedName>
</protein>
<keyword evidence="3" id="KW-0677">Repeat</keyword>
<feature type="repeat" description="WD" evidence="6">
    <location>
        <begin position="388"/>
        <end position="428"/>
    </location>
</feature>
<keyword evidence="10" id="KW-1185">Reference proteome</keyword>
<dbReference type="InterPro" id="IPR015943">
    <property type="entry name" value="WD40/YVTN_repeat-like_dom_sf"/>
</dbReference>
<dbReference type="GO" id="GO:0030490">
    <property type="term" value="P:maturation of SSU-rRNA"/>
    <property type="evidence" value="ECO:0007669"/>
    <property type="project" value="TreeGrafter"/>
</dbReference>
<dbReference type="STRING" id="1664694.A0A0N1HGX2"/>
<dbReference type="PROSITE" id="PS50082">
    <property type="entry name" value="WD_REPEATS_2"/>
    <property type="match status" value="7"/>
</dbReference>
<accession>A0A0N1HGX2</accession>
<dbReference type="InterPro" id="IPR019775">
    <property type="entry name" value="WD40_repeat_CS"/>
</dbReference>
<dbReference type="PRINTS" id="PR00320">
    <property type="entry name" value="GPROTEINBRPT"/>
</dbReference>
<feature type="repeat" description="WD" evidence="6">
    <location>
        <begin position="130"/>
        <end position="178"/>
    </location>
</feature>
<reference evidence="9 10" key="1">
    <citation type="submission" date="2015-06" db="EMBL/GenBank/DDBJ databases">
        <title>Draft genome of the ant-associated black yeast Phialophora attae CBS 131958.</title>
        <authorList>
            <person name="Moreno L.F."/>
            <person name="Stielow B.J."/>
            <person name="de Hoog S."/>
            <person name="Vicente V.A."/>
            <person name="Weiss V.A."/>
            <person name="de Vries M."/>
            <person name="Cruz L.M."/>
            <person name="Souza E.M."/>
        </authorList>
    </citation>
    <scope>NUCLEOTIDE SEQUENCE [LARGE SCALE GENOMIC DNA]</scope>
    <source>
        <strain evidence="9 10">CBS 131958</strain>
    </source>
</reference>
<dbReference type="OrthoDB" id="407922at2759"/>
<dbReference type="Pfam" id="PF04003">
    <property type="entry name" value="Utp12"/>
    <property type="match status" value="1"/>
</dbReference>
<feature type="compositionally biased region" description="Basic and acidic residues" evidence="7">
    <location>
        <begin position="370"/>
        <end position="379"/>
    </location>
</feature>
<evidence type="ECO:0000256" key="3">
    <source>
        <dbReference type="ARBA" id="ARBA00022737"/>
    </source>
</evidence>
<dbReference type="AlphaFoldDB" id="A0A0N1HGX2"/>
<name>A0A0N1HGX2_9EURO</name>
<feature type="repeat" description="WD" evidence="6">
    <location>
        <begin position="568"/>
        <end position="609"/>
    </location>
</feature>
<keyword evidence="2 6" id="KW-0853">WD repeat</keyword>
<evidence type="ECO:0000256" key="6">
    <source>
        <dbReference type="PROSITE-ProRule" id="PRU00221"/>
    </source>
</evidence>
<dbReference type="GeneID" id="28734594"/>
<dbReference type="GO" id="GO:0032040">
    <property type="term" value="C:small-subunit processome"/>
    <property type="evidence" value="ECO:0007669"/>
    <property type="project" value="TreeGrafter"/>
</dbReference>
<evidence type="ECO:0000259" key="8">
    <source>
        <dbReference type="Pfam" id="PF04003"/>
    </source>
</evidence>
<evidence type="ECO:0000256" key="4">
    <source>
        <dbReference type="ARBA" id="ARBA00023242"/>
    </source>
</evidence>
<dbReference type="SUPFAM" id="SSF50978">
    <property type="entry name" value="WD40 repeat-like"/>
    <property type="match status" value="2"/>
</dbReference>
<comment type="subcellular location">
    <subcellularLocation>
        <location evidence="1">Nucleus</location>
        <location evidence="1">Nucleolus</location>
    </subcellularLocation>
</comment>
<keyword evidence="4" id="KW-0539">Nucleus</keyword>
<evidence type="ECO:0000256" key="7">
    <source>
        <dbReference type="SAM" id="MobiDB-lite"/>
    </source>
</evidence>
<dbReference type="FunFam" id="2.130.10.10:FF:000178">
    <property type="entry name" value="WD repeat domain 3"/>
    <property type="match status" value="1"/>
</dbReference>
<dbReference type="VEuPathDB" id="FungiDB:AB675_2720"/>
<dbReference type="EMBL" id="LFJN01000002">
    <property type="protein sequence ID" value="KPI45004.1"/>
    <property type="molecule type" value="Genomic_DNA"/>
</dbReference>
<evidence type="ECO:0000256" key="2">
    <source>
        <dbReference type="ARBA" id="ARBA00022574"/>
    </source>
</evidence>
<comment type="similarity">
    <text evidence="5">Belongs to the WD repeat WDR3/UTP12 family.</text>
</comment>
<dbReference type="InterPro" id="IPR051570">
    <property type="entry name" value="TBC1_cilium_biogenesis"/>
</dbReference>
<feature type="region of interest" description="Disordered" evidence="7">
    <location>
        <begin position="283"/>
        <end position="312"/>
    </location>
</feature>
<dbReference type="InterPro" id="IPR007148">
    <property type="entry name" value="SSU_processome_Utp12"/>
</dbReference>
<dbReference type="CDD" id="cd00200">
    <property type="entry name" value="WD40"/>
    <property type="match status" value="1"/>
</dbReference>
<dbReference type="PROSITE" id="PS00678">
    <property type="entry name" value="WD_REPEATS_1"/>
    <property type="match status" value="4"/>
</dbReference>
<dbReference type="GO" id="GO:0034388">
    <property type="term" value="C:Pwp2p-containing subcomplex of 90S preribosome"/>
    <property type="evidence" value="ECO:0007669"/>
    <property type="project" value="TreeGrafter"/>
</dbReference>
<dbReference type="InterPro" id="IPR020472">
    <property type="entry name" value="WD40_PAC1"/>
</dbReference>
<proteinExistence type="inferred from homology"/>
<dbReference type="Pfam" id="PF25172">
    <property type="entry name" value="Beta-prop_WDR3_2nd"/>
    <property type="match status" value="1"/>
</dbReference>
<dbReference type="Pfam" id="PF25173">
    <property type="entry name" value="Beta-prop_WDR3_1st"/>
    <property type="match status" value="1"/>
</dbReference>
<dbReference type="PROSITE" id="PS50294">
    <property type="entry name" value="WD_REPEATS_REGION"/>
    <property type="match status" value="4"/>
</dbReference>
<dbReference type="Gene3D" id="2.130.10.10">
    <property type="entry name" value="YVTN repeat-like/Quinoprotein amine dehydrogenase"/>
    <property type="match status" value="4"/>
</dbReference>
<feature type="region of interest" description="Disordered" evidence="7">
    <location>
        <begin position="366"/>
        <end position="387"/>
    </location>
</feature>
<dbReference type="SMART" id="SM00320">
    <property type="entry name" value="WD40"/>
    <property type="match status" value="10"/>
</dbReference>
<evidence type="ECO:0000256" key="1">
    <source>
        <dbReference type="ARBA" id="ARBA00004604"/>
    </source>
</evidence>
<dbReference type="PANTHER" id="PTHR19853:SF0">
    <property type="entry name" value="WD REPEAT-CONTAINING PROTEIN 3"/>
    <property type="match status" value="1"/>
</dbReference>
<feature type="domain" description="Small-subunit processome Utp12" evidence="8">
    <location>
        <begin position="801"/>
        <end position="901"/>
    </location>
</feature>
<gene>
    <name evidence="9" type="ORF">AB675_2720</name>
</gene>
<dbReference type="PANTHER" id="PTHR19853">
    <property type="entry name" value="WD REPEAT CONTAINING PROTEIN 3 WDR3"/>
    <property type="match status" value="1"/>
</dbReference>
<dbReference type="InterPro" id="IPR001680">
    <property type="entry name" value="WD40_rpt"/>
</dbReference>